<dbReference type="Proteomes" id="UP001153555">
    <property type="component" value="Unassembled WGS sequence"/>
</dbReference>
<feature type="compositionally biased region" description="Basic and acidic residues" evidence="1">
    <location>
        <begin position="122"/>
        <end position="157"/>
    </location>
</feature>
<gene>
    <name evidence="2" type="ORF">SHERM_21526</name>
</gene>
<dbReference type="InterPro" id="IPR038928">
    <property type="entry name" value="LAZY1"/>
</dbReference>
<name>A0A9N7REP2_STRHE</name>
<keyword evidence="3" id="KW-1185">Reference proteome</keyword>
<feature type="region of interest" description="Disordered" evidence="1">
    <location>
        <begin position="122"/>
        <end position="158"/>
    </location>
</feature>
<reference evidence="2" key="1">
    <citation type="submission" date="2019-12" db="EMBL/GenBank/DDBJ databases">
        <authorList>
            <person name="Scholes J."/>
        </authorList>
    </citation>
    <scope>NUCLEOTIDE SEQUENCE</scope>
</reference>
<comment type="caution">
    <text evidence="2">The sequence shown here is derived from an EMBL/GenBank/DDBJ whole genome shotgun (WGS) entry which is preliminary data.</text>
</comment>
<feature type="compositionally biased region" description="Basic and acidic residues" evidence="1">
    <location>
        <begin position="268"/>
        <end position="277"/>
    </location>
</feature>
<organism evidence="2 3">
    <name type="scientific">Striga hermonthica</name>
    <name type="common">Purple witchweed</name>
    <name type="synonym">Buchnera hermonthica</name>
    <dbReference type="NCBI Taxonomy" id="68872"/>
    <lineage>
        <taxon>Eukaryota</taxon>
        <taxon>Viridiplantae</taxon>
        <taxon>Streptophyta</taxon>
        <taxon>Embryophyta</taxon>
        <taxon>Tracheophyta</taxon>
        <taxon>Spermatophyta</taxon>
        <taxon>Magnoliopsida</taxon>
        <taxon>eudicotyledons</taxon>
        <taxon>Gunneridae</taxon>
        <taxon>Pentapetalae</taxon>
        <taxon>asterids</taxon>
        <taxon>lamiids</taxon>
        <taxon>Lamiales</taxon>
        <taxon>Orobanchaceae</taxon>
        <taxon>Buchnereae</taxon>
        <taxon>Striga</taxon>
    </lineage>
</organism>
<dbReference type="PANTHER" id="PTHR34959">
    <property type="entry name" value="PROTEIN LAZY 1"/>
    <property type="match status" value="1"/>
</dbReference>
<evidence type="ECO:0000313" key="3">
    <source>
        <dbReference type="Proteomes" id="UP001153555"/>
    </source>
</evidence>
<dbReference type="PANTHER" id="PTHR34959:SF3">
    <property type="entry name" value="PROTEIN LAZY 1"/>
    <property type="match status" value="1"/>
</dbReference>
<proteinExistence type="predicted"/>
<evidence type="ECO:0000313" key="2">
    <source>
        <dbReference type="EMBL" id="CAA0824620.1"/>
    </source>
</evidence>
<protein>
    <submittedName>
        <fullName evidence="2">Uncharacterized protein</fullName>
    </submittedName>
</protein>
<dbReference type="OrthoDB" id="780166at2759"/>
<feature type="region of interest" description="Disordered" evidence="1">
    <location>
        <begin position="218"/>
        <end position="277"/>
    </location>
</feature>
<accession>A0A9N7REP2</accession>
<feature type="compositionally biased region" description="Basic and acidic residues" evidence="1">
    <location>
        <begin position="218"/>
        <end position="251"/>
    </location>
</feature>
<sequence length="277" mass="31656">MIFQEESLEPFDFLAIGTFGMELRHTDPPTPTLTTPHENWTYPQTEITENDLELVNYELEKFLEAGEKEIAYDTSGRSSQASIITLSHAIPEGADSDSQVHTMAHPLQNYLFATLIDRTETDEGVTKEKTAPRGHFKENNMTHDKHTKIREGSEQRSRKVSHFMKKMVKKFNSSSRCSKDSSKKDAAVSISIKKRLSKATKMFDRKVRPEEMTDKQFTKVEKNTKKRISGEHENKMIGQDRSKWSGRETREPSSNGTYMGASTTNGEHWIKTDSDCK</sequence>
<dbReference type="EMBL" id="CACSLK010024787">
    <property type="protein sequence ID" value="CAA0824620.1"/>
    <property type="molecule type" value="Genomic_DNA"/>
</dbReference>
<dbReference type="GO" id="GO:2000012">
    <property type="term" value="P:regulation of auxin polar transport"/>
    <property type="evidence" value="ECO:0007669"/>
    <property type="project" value="InterPro"/>
</dbReference>
<evidence type="ECO:0000256" key="1">
    <source>
        <dbReference type="SAM" id="MobiDB-lite"/>
    </source>
</evidence>
<dbReference type="AlphaFoldDB" id="A0A9N7REP2"/>
<feature type="compositionally biased region" description="Polar residues" evidence="1">
    <location>
        <begin position="252"/>
        <end position="266"/>
    </location>
</feature>
<dbReference type="GO" id="GO:0009630">
    <property type="term" value="P:gravitropism"/>
    <property type="evidence" value="ECO:0007669"/>
    <property type="project" value="InterPro"/>
</dbReference>